<comment type="caution">
    <text evidence="2">The sequence shown here is derived from an EMBL/GenBank/DDBJ whole genome shotgun (WGS) entry which is preliminary data.</text>
</comment>
<keyword evidence="3" id="KW-1185">Reference proteome</keyword>
<dbReference type="Proteomes" id="UP000648187">
    <property type="component" value="Unassembled WGS sequence"/>
</dbReference>
<organism evidence="2 3">
    <name type="scientific">Spodoptera exigua</name>
    <name type="common">Beet armyworm</name>
    <name type="synonym">Noctua fulgens</name>
    <dbReference type="NCBI Taxonomy" id="7107"/>
    <lineage>
        <taxon>Eukaryota</taxon>
        <taxon>Metazoa</taxon>
        <taxon>Ecdysozoa</taxon>
        <taxon>Arthropoda</taxon>
        <taxon>Hexapoda</taxon>
        <taxon>Insecta</taxon>
        <taxon>Pterygota</taxon>
        <taxon>Neoptera</taxon>
        <taxon>Endopterygota</taxon>
        <taxon>Lepidoptera</taxon>
        <taxon>Glossata</taxon>
        <taxon>Ditrysia</taxon>
        <taxon>Noctuoidea</taxon>
        <taxon>Noctuidae</taxon>
        <taxon>Amphipyrinae</taxon>
        <taxon>Spodoptera</taxon>
    </lineage>
</organism>
<gene>
    <name evidence="2" type="ORF">HW555_014131</name>
</gene>
<sequence>MRGTQQEQIELSAEGACSAFGSKISMFKIIDTVGDTQPPEIPSVSTEDHTSSSEVFEESQNSKPDNCDDGGSSEDYDDFEAHALYTSVDIAKDLRMWSLKHKIKHVALKDLLGILNKRTILRLPKDPRSLLHTPSGDLHITNIKGGQYWHYGFEVCIRDFFHDVKDDEEIYIKINIDGLPIFNSSKNEFWPIIFTIENLNPKPMIIGIYYGKGKPQDLGEFLSPLVAEFNTILKQGIKIGDYTIGVTLKCFVCDSPARSFIKGVANFNSQHGCHKCSIEGEYSHLSHTNYYPNKIYPKRTNDTFRNKEDEYHHKIDSPLLKLPINMIDAFPVADSLHLIDLGIVKRLLTGWRDGYFKNKMLKWPSKTTEELSSKMQSIKLPKELHRNIRGLDCLSFWKALEYRNFILYYGIVVLKGVLRIDVYEHFLILFCAVTICSTDNYKRFYDAATKLLNHFVHQYCKIYGEHYLTSNVHNLIHLTEDVINLGI</sequence>
<feature type="region of interest" description="Disordered" evidence="1">
    <location>
        <begin position="33"/>
        <end position="73"/>
    </location>
</feature>
<proteinExistence type="predicted"/>
<accession>A0A835G431</accession>
<dbReference type="PANTHER" id="PTHR33053:SF9">
    <property type="entry name" value="AGAP000105-PA"/>
    <property type="match status" value="1"/>
</dbReference>
<evidence type="ECO:0000313" key="3">
    <source>
        <dbReference type="Proteomes" id="UP000648187"/>
    </source>
</evidence>
<dbReference type="PANTHER" id="PTHR33053">
    <property type="entry name" value="PROTEIN, PUTATIVE-RELATED"/>
    <property type="match status" value="1"/>
</dbReference>
<evidence type="ECO:0008006" key="4">
    <source>
        <dbReference type="Google" id="ProtNLM"/>
    </source>
</evidence>
<evidence type="ECO:0000256" key="1">
    <source>
        <dbReference type="SAM" id="MobiDB-lite"/>
    </source>
</evidence>
<feature type="compositionally biased region" description="Polar residues" evidence="1">
    <location>
        <begin position="52"/>
        <end position="64"/>
    </location>
</feature>
<reference evidence="2" key="1">
    <citation type="submission" date="2020-08" db="EMBL/GenBank/DDBJ databases">
        <title>Spodoptera exigua strain:BAW_Kor-Di-RS1 Genome sequencing and assembly.</title>
        <authorList>
            <person name="Kim J."/>
            <person name="Nam H.Y."/>
            <person name="Kwon M."/>
            <person name="Choi J.H."/>
            <person name="Cho S.R."/>
            <person name="Kim G.-H."/>
        </authorList>
    </citation>
    <scope>NUCLEOTIDE SEQUENCE</scope>
    <source>
        <strain evidence="2">BAW_Kor-Di-RS1</strain>
        <tissue evidence="2">Whole-body</tissue>
    </source>
</reference>
<name>A0A835G431_SPOEX</name>
<dbReference type="AlphaFoldDB" id="A0A835G431"/>
<protein>
    <recommendedName>
        <fullName evidence="4">Transposase domain-containing protein</fullName>
    </recommendedName>
</protein>
<evidence type="ECO:0000313" key="2">
    <source>
        <dbReference type="EMBL" id="KAF9404864.1"/>
    </source>
</evidence>
<dbReference type="EMBL" id="JACKWZ010000865">
    <property type="protein sequence ID" value="KAF9404864.1"/>
    <property type="molecule type" value="Genomic_DNA"/>
</dbReference>